<evidence type="ECO:0000256" key="2">
    <source>
        <dbReference type="SAM" id="Phobius"/>
    </source>
</evidence>
<feature type="transmembrane region" description="Helical" evidence="2">
    <location>
        <begin position="16"/>
        <end position="35"/>
    </location>
</feature>
<dbReference type="Gene3D" id="3.90.550.20">
    <property type="match status" value="1"/>
</dbReference>
<proteinExistence type="predicted"/>
<dbReference type="PANTHER" id="PTHR46830">
    <property type="entry name" value="TRANSFERASE, PUTATIVE-RELATED"/>
    <property type="match status" value="1"/>
</dbReference>
<dbReference type="Pfam" id="PF04488">
    <property type="entry name" value="Gly_transf_sug"/>
    <property type="match status" value="1"/>
</dbReference>
<dbReference type="AlphaFoldDB" id="A0A1W0WTZ4"/>
<dbReference type="InterPro" id="IPR007577">
    <property type="entry name" value="GlycoTrfase_DXD_sugar-bd_CS"/>
</dbReference>
<keyword evidence="4" id="KW-1185">Reference proteome</keyword>
<reference evidence="4" key="1">
    <citation type="submission" date="2017-01" db="EMBL/GenBank/DDBJ databases">
        <title>Comparative genomics of anhydrobiosis in the tardigrade Hypsibius dujardini.</title>
        <authorList>
            <person name="Yoshida Y."/>
            <person name="Koutsovoulos G."/>
            <person name="Laetsch D."/>
            <person name="Stevens L."/>
            <person name="Kumar S."/>
            <person name="Horikawa D."/>
            <person name="Ishino K."/>
            <person name="Komine S."/>
            <person name="Tomita M."/>
            <person name="Blaxter M."/>
            <person name="Arakawa K."/>
        </authorList>
    </citation>
    <scope>NUCLEOTIDE SEQUENCE [LARGE SCALE GENOMIC DNA]</scope>
    <source>
        <strain evidence="4">Z151</strain>
    </source>
</reference>
<gene>
    <name evidence="3" type="ORF">BV898_07304</name>
</gene>
<organism evidence="3 4">
    <name type="scientific">Hypsibius exemplaris</name>
    <name type="common">Freshwater tardigrade</name>
    <dbReference type="NCBI Taxonomy" id="2072580"/>
    <lineage>
        <taxon>Eukaryota</taxon>
        <taxon>Metazoa</taxon>
        <taxon>Ecdysozoa</taxon>
        <taxon>Tardigrada</taxon>
        <taxon>Eutardigrada</taxon>
        <taxon>Parachela</taxon>
        <taxon>Hypsibioidea</taxon>
        <taxon>Hypsibiidae</taxon>
        <taxon>Hypsibius</taxon>
    </lineage>
</organism>
<dbReference type="SUPFAM" id="SSF53448">
    <property type="entry name" value="Nucleotide-diphospho-sugar transferases"/>
    <property type="match status" value="1"/>
</dbReference>
<feature type="region of interest" description="Disordered" evidence="1">
    <location>
        <begin position="54"/>
        <end position="186"/>
    </location>
</feature>
<dbReference type="Proteomes" id="UP000192578">
    <property type="component" value="Unassembled WGS sequence"/>
</dbReference>
<keyword evidence="2" id="KW-0472">Membrane</keyword>
<feature type="compositionally biased region" description="Polar residues" evidence="1">
    <location>
        <begin position="57"/>
        <end position="79"/>
    </location>
</feature>
<evidence type="ECO:0000256" key="1">
    <source>
        <dbReference type="SAM" id="MobiDB-lite"/>
    </source>
</evidence>
<dbReference type="EMBL" id="MTYJ01000047">
    <property type="protein sequence ID" value="OQV18674.1"/>
    <property type="molecule type" value="Genomic_DNA"/>
</dbReference>
<dbReference type="InterPro" id="IPR029044">
    <property type="entry name" value="Nucleotide-diphossugar_trans"/>
</dbReference>
<feature type="compositionally biased region" description="Polar residues" evidence="1">
    <location>
        <begin position="88"/>
        <end position="134"/>
    </location>
</feature>
<keyword evidence="2" id="KW-1133">Transmembrane helix</keyword>
<evidence type="ECO:0000313" key="4">
    <source>
        <dbReference type="Proteomes" id="UP000192578"/>
    </source>
</evidence>
<protein>
    <submittedName>
        <fullName evidence="3">Uncharacterized protein</fullName>
    </submittedName>
</protein>
<accession>A0A1W0WTZ4</accession>
<evidence type="ECO:0000313" key="3">
    <source>
        <dbReference type="EMBL" id="OQV18674.1"/>
    </source>
</evidence>
<dbReference type="PANTHER" id="PTHR46830:SF1">
    <property type="entry name" value="ALPHA-1,4-N-ACETYLGLUCOSAMINYLTRANSFERASE"/>
    <property type="match status" value="1"/>
</dbReference>
<feature type="compositionally biased region" description="Basic and acidic residues" evidence="1">
    <location>
        <begin position="135"/>
        <end position="147"/>
    </location>
</feature>
<comment type="caution">
    <text evidence="3">The sequence shown here is derived from an EMBL/GenBank/DDBJ whole genome shotgun (WGS) entry which is preliminary data.</text>
</comment>
<dbReference type="OrthoDB" id="409543at2759"/>
<sequence>MTVIPRIGSSNHLRKYGLAVFAGICILTLGGGGFLTDSRFNRNLMAQKFAAGEPISSAGNPTARNSKEQQGTAGNNKEQQGTERNNKEQQGTARNSNEQQRTARNNKEQQGTARNNKEQQGTAGNNKEQQGTTRNSEEQRGKARNSREQQGTMRNSKEQEGTIRNNKEQQGTERNSKEEMIERSRKKSSTVLVHYVRFYETDPATPNSNSSYLQLCYLECLGVLSVMVHIKDVQIHIHSNFPRYIPYDSCRNLTGNWSAIQMVDRARITQVGGKSVQFIHHSADMAKLEVLYEYGGIVMDFDVYVLKGEKRLQTLFARYECVISQEFPTMMNAGFSACRRGSTWPLDLLQAYRTDFRPQDWLYNSGTVPFRQYSENAKYRRSVFVDQTIANNPNGKAKYLMQARNNVIDWKAKLGYHSFIDDCAFDRTAANATKSSFGYLLRYILAKSLKPEFSSQLDAAKESGILLP</sequence>
<name>A0A1W0WTZ4_HYPEX</name>
<keyword evidence="2" id="KW-0812">Transmembrane</keyword>
<feature type="compositionally biased region" description="Basic and acidic residues" evidence="1">
    <location>
        <begin position="155"/>
        <end position="183"/>
    </location>
</feature>